<evidence type="ECO:0000313" key="6">
    <source>
        <dbReference type="Proteomes" id="UP000194873"/>
    </source>
</evidence>
<dbReference type="OrthoDB" id="643086at2"/>
<organism evidence="5 6">
    <name type="scientific">Hymenobacter crusticola</name>
    <dbReference type="NCBI Taxonomy" id="1770526"/>
    <lineage>
        <taxon>Bacteria</taxon>
        <taxon>Pseudomonadati</taxon>
        <taxon>Bacteroidota</taxon>
        <taxon>Cytophagia</taxon>
        <taxon>Cytophagales</taxon>
        <taxon>Hymenobacteraceae</taxon>
        <taxon>Hymenobacter</taxon>
    </lineage>
</organism>
<dbReference type="PROSITE" id="PS01124">
    <property type="entry name" value="HTH_ARAC_FAMILY_2"/>
    <property type="match status" value="1"/>
</dbReference>
<dbReference type="SMART" id="SM00342">
    <property type="entry name" value="HTH_ARAC"/>
    <property type="match status" value="1"/>
</dbReference>
<keyword evidence="3" id="KW-0804">Transcription</keyword>
<gene>
    <name evidence="5" type="ORF">BXP70_25970</name>
</gene>
<evidence type="ECO:0000259" key="4">
    <source>
        <dbReference type="PROSITE" id="PS01124"/>
    </source>
</evidence>
<sequence length="303" mass="34338">MSEFQTINSISQLHGLLGLGPPMHPLVSVITKDQRRSDKELDSVKYIFNLYIIAQKSGESGSFGYGRHSYDFQNGTLVFTSPGQVVNNQQLVTQASQRAAWVLLFHPDLLRKSALSTTIEAYSFFSYQAREALPISQEEGAILQTLHQQIQQEYSRPCDDYTSKLLSSTIELLLDYCARYFDRQFARRSPYHQDTLSQFETFLKTYFASDQLSKRGLPTVQYCAQELGMAPNYLGDILKKETGQNAQYHIHALLLEKAKTLLISSSLPISQVAYALGFEYPQHFSKLFKQKTGVNPSAYRNAS</sequence>
<dbReference type="GO" id="GO:0043565">
    <property type="term" value="F:sequence-specific DNA binding"/>
    <property type="evidence" value="ECO:0007669"/>
    <property type="project" value="InterPro"/>
</dbReference>
<evidence type="ECO:0000256" key="3">
    <source>
        <dbReference type="ARBA" id="ARBA00023163"/>
    </source>
</evidence>
<dbReference type="Pfam" id="PF12833">
    <property type="entry name" value="HTH_18"/>
    <property type="match status" value="1"/>
</dbReference>
<dbReference type="PANTHER" id="PTHR43280">
    <property type="entry name" value="ARAC-FAMILY TRANSCRIPTIONAL REGULATOR"/>
    <property type="match status" value="1"/>
</dbReference>
<accession>A0A243W671</accession>
<evidence type="ECO:0000256" key="2">
    <source>
        <dbReference type="ARBA" id="ARBA00023125"/>
    </source>
</evidence>
<evidence type="ECO:0000256" key="1">
    <source>
        <dbReference type="ARBA" id="ARBA00023015"/>
    </source>
</evidence>
<dbReference type="InterPro" id="IPR020449">
    <property type="entry name" value="Tscrpt_reg_AraC-type_HTH"/>
</dbReference>
<dbReference type="SUPFAM" id="SSF46689">
    <property type="entry name" value="Homeodomain-like"/>
    <property type="match status" value="1"/>
</dbReference>
<protein>
    <recommendedName>
        <fullName evidence="4">HTH araC/xylS-type domain-containing protein</fullName>
    </recommendedName>
</protein>
<proteinExistence type="predicted"/>
<dbReference type="PANTHER" id="PTHR43280:SF32">
    <property type="entry name" value="TRANSCRIPTIONAL REGULATORY PROTEIN"/>
    <property type="match status" value="1"/>
</dbReference>
<dbReference type="Gene3D" id="1.10.10.60">
    <property type="entry name" value="Homeodomain-like"/>
    <property type="match status" value="2"/>
</dbReference>
<keyword evidence="6" id="KW-1185">Reference proteome</keyword>
<dbReference type="RefSeq" id="WP_086597037.1">
    <property type="nucleotide sequence ID" value="NZ_MTSE01000030.1"/>
</dbReference>
<keyword evidence="1" id="KW-0805">Transcription regulation</keyword>
<comment type="caution">
    <text evidence="5">The sequence shown here is derived from an EMBL/GenBank/DDBJ whole genome shotgun (WGS) entry which is preliminary data.</text>
</comment>
<evidence type="ECO:0000313" key="5">
    <source>
        <dbReference type="EMBL" id="OUJ69822.1"/>
    </source>
</evidence>
<feature type="domain" description="HTH araC/xylS-type" evidence="4">
    <location>
        <begin position="197"/>
        <end position="302"/>
    </location>
</feature>
<dbReference type="EMBL" id="MTSE01000030">
    <property type="protein sequence ID" value="OUJ69822.1"/>
    <property type="molecule type" value="Genomic_DNA"/>
</dbReference>
<name>A0A243W671_9BACT</name>
<dbReference type="InterPro" id="IPR009057">
    <property type="entry name" value="Homeodomain-like_sf"/>
</dbReference>
<dbReference type="InterPro" id="IPR018060">
    <property type="entry name" value="HTH_AraC"/>
</dbReference>
<dbReference type="Proteomes" id="UP000194873">
    <property type="component" value="Unassembled WGS sequence"/>
</dbReference>
<keyword evidence="2" id="KW-0238">DNA-binding</keyword>
<dbReference type="PRINTS" id="PR00032">
    <property type="entry name" value="HTHARAC"/>
</dbReference>
<reference evidence="5 6" key="1">
    <citation type="submission" date="2017-01" db="EMBL/GenBank/DDBJ databases">
        <title>A new Hymenobacter.</title>
        <authorList>
            <person name="Liang Y."/>
            <person name="Feng F."/>
        </authorList>
    </citation>
    <scope>NUCLEOTIDE SEQUENCE [LARGE SCALE GENOMIC DNA]</scope>
    <source>
        <strain evidence="5">MIMBbqt21</strain>
    </source>
</reference>
<dbReference type="AlphaFoldDB" id="A0A243W671"/>
<dbReference type="GO" id="GO:0003700">
    <property type="term" value="F:DNA-binding transcription factor activity"/>
    <property type="evidence" value="ECO:0007669"/>
    <property type="project" value="InterPro"/>
</dbReference>